<keyword evidence="13" id="KW-1185">Reference proteome</keyword>
<evidence type="ECO:0000259" key="11">
    <source>
        <dbReference type="PROSITE" id="PS50885"/>
    </source>
</evidence>
<comment type="similarity">
    <text evidence="6">Belongs to the methyl-accepting chemotaxis (MCP) protein family.</text>
</comment>
<evidence type="ECO:0000256" key="7">
    <source>
        <dbReference type="PROSITE-ProRule" id="PRU00284"/>
    </source>
</evidence>
<dbReference type="SMART" id="SM00283">
    <property type="entry name" value="MA"/>
    <property type="match status" value="1"/>
</dbReference>
<dbReference type="KEGG" id="moz:MoryE10_02740"/>
<accession>A0A8D4VKB0</accession>
<proteinExistence type="inferred from homology"/>
<gene>
    <name evidence="12" type="primary">ctpL</name>
    <name evidence="12" type="ORF">MoryE10_02740</name>
</gene>
<keyword evidence="2 9" id="KW-0812">Transmembrane</keyword>
<dbReference type="Pfam" id="PF00015">
    <property type="entry name" value="MCPsignal"/>
    <property type="match status" value="1"/>
</dbReference>
<dbReference type="GO" id="GO:0006935">
    <property type="term" value="P:chemotaxis"/>
    <property type="evidence" value="ECO:0007669"/>
    <property type="project" value="UniProtKB-ARBA"/>
</dbReference>
<dbReference type="GO" id="GO:0016020">
    <property type="term" value="C:membrane"/>
    <property type="evidence" value="ECO:0007669"/>
    <property type="project" value="UniProtKB-SubCell"/>
</dbReference>
<keyword evidence="4 9" id="KW-0472">Membrane</keyword>
<evidence type="ECO:0000256" key="2">
    <source>
        <dbReference type="ARBA" id="ARBA00022692"/>
    </source>
</evidence>
<dbReference type="EMBL" id="AP019782">
    <property type="protein sequence ID" value="BBL69668.1"/>
    <property type="molecule type" value="Genomic_DNA"/>
</dbReference>
<keyword evidence="3 9" id="KW-1133">Transmembrane helix</keyword>
<dbReference type="PROSITE" id="PS50111">
    <property type="entry name" value="CHEMOTAXIS_TRANSDUC_2"/>
    <property type="match status" value="1"/>
</dbReference>
<reference evidence="12" key="1">
    <citation type="submission" date="2019-06" db="EMBL/GenBank/DDBJ databases">
        <title>Complete genome sequence of Methylogaea oryzae strain JCM16910.</title>
        <authorList>
            <person name="Asakawa S."/>
        </authorList>
    </citation>
    <scope>NUCLEOTIDE SEQUENCE</scope>
    <source>
        <strain evidence="12">E10</strain>
    </source>
</reference>
<dbReference type="Proteomes" id="UP000824988">
    <property type="component" value="Chromosome"/>
</dbReference>
<feature type="transmembrane region" description="Helical" evidence="9">
    <location>
        <begin position="35"/>
        <end position="55"/>
    </location>
</feature>
<dbReference type="PROSITE" id="PS50885">
    <property type="entry name" value="HAMP"/>
    <property type="match status" value="1"/>
</dbReference>
<evidence type="ECO:0000256" key="1">
    <source>
        <dbReference type="ARBA" id="ARBA00004141"/>
    </source>
</evidence>
<evidence type="ECO:0000313" key="13">
    <source>
        <dbReference type="Proteomes" id="UP000824988"/>
    </source>
</evidence>
<feature type="region of interest" description="Disordered" evidence="8">
    <location>
        <begin position="683"/>
        <end position="735"/>
    </location>
</feature>
<organism evidence="12 13">
    <name type="scientific">Methylogaea oryzae</name>
    <dbReference type="NCBI Taxonomy" id="1295382"/>
    <lineage>
        <taxon>Bacteria</taxon>
        <taxon>Pseudomonadati</taxon>
        <taxon>Pseudomonadota</taxon>
        <taxon>Gammaproteobacteria</taxon>
        <taxon>Methylococcales</taxon>
        <taxon>Methylococcaceae</taxon>
        <taxon>Methylogaea</taxon>
    </lineage>
</organism>
<evidence type="ECO:0000256" key="8">
    <source>
        <dbReference type="SAM" id="MobiDB-lite"/>
    </source>
</evidence>
<dbReference type="InterPro" id="IPR004089">
    <property type="entry name" value="MCPsignal_dom"/>
</dbReference>
<feature type="transmembrane region" description="Helical" evidence="9">
    <location>
        <begin position="325"/>
        <end position="344"/>
    </location>
</feature>
<evidence type="ECO:0000256" key="4">
    <source>
        <dbReference type="ARBA" id="ARBA00023136"/>
    </source>
</evidence>
<evidence type="ECO:0000256" key="6">
    <source>
        <dbReference type="ARBA" id="ARBA00029447"/>
    </source>
</evidence>
<dbReference type="FunFam" id="1.10.287.950:FF:000001">
    <property type="entry name" value="Methyl-accepting chemotaxis sensory transducer"/>
    <property type="match status" value="1"/>
</dbReference>
<dbReference type="PANTHER" id="PTHR32089:SF119">
    <property type="entry name" value="METHYL-ACCEPTING CHEMOTAXIS PROTEIN CTPL"/>
    <property type="match status" value="1"/>
</dbReference>
<sequence length="735" mass="79393">MESCLLHNRNIRSLIWQPRSYMPEILMRIAAVTRLTGFTLILVCAALACLGYLGIARLDEPYRLTSDYYDLKDDLSVRIRGLIDAYLATGDAMRLQEAGNAMGSLIEQRLSLLPEETAAGIRPHAEALRQALDTDLRASGKLSGDSQGLLLNAERELAAALARLGAYAREGYAGHAALAFQYADKGQQLALAVQRLAHQRQHYFDTGKDSNRDALLAAQAEIQTLVTELDSLPRLGVMTKADQGEDDLVGGGQQREPVEKGQEIVGDLASLAKRYPLELERTIAQRSAVTASREKVQALLGGLQEQIAAGRDTMHGVHNTIQTRIQWGLAAFVMLIVAIAAAIAHMQRQILLSIGGLMDYFAQLATGDFRKAPDVDTPLVEIRALAESAERLRGYLLRMIADMRTASEDVSLVSGDINSTAEHIEQGNVHQEQQSREVAASVTLLTHSISEVADNAGQAAEAAADGALAVEQCGVQMDAALQRMNQLAGEVERTATAISRLQEDSRSIEAVLGVIQSVAEQTNLLALNAAIEAARAGEHGRGFAVVADEVRQLAQRTTRSAAEIQNIVQNVFEAAQGAVAAMEGQRAEADTTVAQTRLAHEDLGRVVETMARVRVLNADIAVYTQRQVAEIATIDSSLAVMAGAMEITSQQARNAKGSSQHLMQVSDRLARLVTQFRVGADMLETGGTNPESPAQMERARHHSHQDGHPKHSYTDSSRAHGKHHQESLAAIAVGE</sequence>
<evidence type="ECO:0000313" key="12">
    <source>
        <dbReference type="EMBL" id="BBL69668.1"/>
    </source>
</evidence>
<feature type="domain" description="Methyl-accepting transducer" evidence="10">
    <location>
        <begin position="406"/>
        <end position="642"/>
    </location>
</feature>
<feature type="compositionally biased region" description="Basic and acidic residues" evidence="8">
    <location>
        <begin position="704"/>
        <end position="713"/>
    </location>
</feature>
<keyword evidence="5 7" id="KW-0807">Transducer</keyword>
<dbReference type="GO" id="GO:0007165">
    <property type="term" value="P:signal transduction"/>
    <property type="evidence" value="ECO:0007669"/>
    <property type="project" value="UniProtKB-KW"/>
</dbReference>
<evidence type="ECO:0000256" key="5">
    <source>
        <dbReference type="ARBA" id="ARBA00023224"/>
    </source>
</evidence>
<evidence type="ECO:0000259" key="10">
    <source>
        <dbReference type="PROSITE" id="PS50111"/>
    </source>
</evidence>
<dbReference type="AlphaFoldDB" id="A0A8D4VKB0"/>
<name>A0A8D4VKB0_9GAMM</name>
<feature type="domain" description="HAMP" evidence="11">
    <location>
        <begin position="348"/>
        <end position="401"/>
    </location>
</feature>
<dbReference type="PANTHER" id="PTHR32089">
    <property type="entry name" value="METHYL-ACCEPTING CHEMOTAXIS PROTEIN MCPB"/>
    <property type="match status" value="1"/>
</dbReference>
<evidence type="ECO:0000256" key="3">
    <source>
        <dbReference type="ARBA" id="ARBA00022989"/>
    </source>
</evidence>
<evidence type="ECO:0000256" key="9">
    <source>
        <dbReference type="SAM" id="Phobius"/>
    </source>
</evidence>
<protein>
    <submittedName>
        <fullName evidence="12">Methyl-accepting chemotaxis protein CtpL</fullName>
    </submittedName>
</protein>
<dbReference type="InterPro" id="IPR003660">
    <property type="entry name" value="HAMP_dom"/>
</dbReference>
<comment type="subcellular location">
    <subcellularLocation>
        <location evidence="1">Membrane</location>
        <topology evidence="1">Multi-pass membrane protein</topology>
    </subcellularLocation>
</comment>